<proteinExistence type="predicted"/>
<gene>
    <name evidence="1" type="ORF">AWN68_16475</name>
</gene>
<reference evidence="1 2" key="1">
    <citation type="submission" date="2016-01" db="EMBL/GenBank/DDBJ databases">
        <title>Genome sequencing of Roseivirga echinicomitans KMM 6058.</title>
        <authorList>
            <person name="Selvaratnam C."/>
            <person name="Thevarajoo S."/>
            <person name="Goh K.M."/>
            <person name="Ee R."/>
            <person name="Chan K.-G."/>
            <person name="Chong C.S."/>
        </authorList>
    </citation>
    <scope>NUCLEOTIDE SEQUENCE [LARGE SCALE GENOMIC DNA]</scope>
    <source>
        <strain evidence="1 2">KMM 6058</strain>
    </source>
</reference>
<dbReference type="GO" id="GO:0005975">
    <property type="term" value="P:carbohydrate metabolic process"/>
    <property type="evidence" value="ECO:0007669"/>
    <property type="project" value="InterPro"/>
</dbReference>
<dbReference type="EMBL" id="LRDB01000006">
    <property type="protein sequence ID" value="KYG81133.1"/>
    <property type="molecule type" value="Genomic_DNA"/>
</dbReference>
<accession>A0A150XQZ4</accession>
<dbReference type="Gene3D" id="3.20.20.370">
    <property type="entry name" value="Glycoside hydrolase/deacetylase"/>
    <property type="match status" value="1"/>
</dbReference>
<keyword evidence="2" id="KW-1185">Reference proteome</keyword>
<dbReference type="STRING" id="296218.AWN68_16475"/>
<evidence type="ECO:0008006" key="3">
    <source>
        <dbReference type="Google" id="ProtNLM"/>
    </source>
</evidence>
<dbReference type="AlphaFoldDB" id="A0A150XQZ4"/>
<dbReference type="InterPro" id="IPR011330">
    <property type="entry name" value="Glyco_hydro/deAcase_b/a-brl"/>
</dbReference>
<organism evidence="1 2">
    <name type="scientific">Roseivirga echinicomitans</name>
    <dbReference type="NCBI Taxonomy" id="296218"/>
    <lineage>
        <taxon>Bacteria</taxon>
        <taxon>Pseudomonadati</taxon>
        <taxon>Bacteroidota</taxon>
        <taxon>Cytophagia</taxon>
        <taxon>Cytophagales</taxon>
        <taxon>Roseivirgaceae</taxon>
        <taxon>Roseivirga</taxon>
    </lineage>
</organism>
<dbReference type="Proteomes" id="UP000075615">
    <property type="component" value="Unassembled WGS sequence"/>
</dbReference>
<protein>
    <recommendedName>
        <fullName evidence="3">NodB homology domain-containing protein</fullName>
    </recommendedName>
</protein>
<evidence type="ECO:0000313" key="2">
    <source>
        <dbReference type="Proteomes" id="UP000075615"/>
    </source>
</evidence>
<dbReference type="RefSeq" id="WP_068413449.1">
    <property type="nucleotide sequence ID" value="NZ_LRDB01000006.1"/>
</dbReference>
<evidence type="ECO:0000313" key="1">
    <source>
        <dbReference type="EMBL" id="KYG81133.1"/>
    </source>
</evidence>
<comment type="caution">
    <text evidence="1">The sequence shown here is derived from an EMBL/GenBank/DDBJ whole genome shotgun (WGS) entry which is preliminary data.</text>
</comment>
<dbReference type="OrthoDB" id="1016932at2"/>
<name>A0A150XQZ4_9BACT</name>
<dbReference type="SUPFAM" id="SSF88713">
    <property type="entry name" value="Glycoside hydrolase/deacetylase"/>
    <property type="match status" value="1"/>
</dbReference>
<sequence>MNYYFEDFTRENYKALIALALKKYTFITFDELGSDASNKILWRHDIDFSMHSALKLAQIEAEMGVRANYFILPHSEFYNIFEKEVTEILFKIKELGHNIGLHFDSHYYEITLEDDLEDYLLKEVELFRSIFNIEIRAFSFHNTTEFTMSCEKEAYAGLFNVYTESIKKNYDYCSDSNGYWKYRRLKDFLMDDSIKNAQVLTHPAWWQDEVMSPSDRIKRVVHGRSNNVLSEYREALSKFGNFDVS</sequence>